<evidence type="ECO:0000259" key="4">
    <source>
        <dbReference type="PROSITE" id="PS50089"/>
    </source>
</evidence>
<proteinExistence type="predicted"/>
<gene>
    <name evidence="5" type="ORF">Vbra_9628</name>
</gene>
<dbReference type="Gene3D" id="3.30.40.10">
    <property type="entry name" value="Zinc/RING finger domain, C3HC4 (zinc finger)"/>
    <property type="match status" value="2"/>
</dbReference>
<organism evidence="5 6">
    <name type="scientific">Vitrella brassicaformis (strain CCMP3155)</name>
    <dbReference type="NCBI Taxonomy" id="1169540"/>
    <lineage>
        <taxon>Eukaryota</taxon>
        <taxon>Sar</taxon>
        <taxon>Alveolata</taxon>
        <taxon>Colpodellida</taxon>
        <taxon>Vitrellaceae</taxon>
        <taxon>Vitrella</taxon>
    </lineage>
</organism>
<dbReference type="AlphaFoldDB" id="A0A0G4G229"/>
<dbReference type="InterPro" id="IPR008974">
    <property type="entry name" value="TRAF-like"/>
</dbReference>
<feature type="compositionally biased region" description="Low complexity" evidence="3">
    <location>
        <begin position="98"/>
        <end position="127"/>
    </location>
</feature>
<evidence type="ECO:0000256" key="2">
    <source>
        <dbReference type="SAM" id="Coils"/>
    </source>
</evidence>
<dbReference type="GO" id="GO:0008270">
    <property type="term" value="F:zinc ion binding"/>
    <property type="evidence" value="ECO:0007669"/>
    <property type="project" value="UniProtKB-KW"/>
</dbReference>
<dbReference type="SUPFAM" id="SSF49599">
    <property type="entry name" value="TRAF domain-like"/>
    <property type="match status" value="2"/>
</dbReference>
<protein>
    <recommendedName>
        <fullName evidence="4">RING-type domain-containing protein</fullName>
    </recommendedName>
</protein>
<evidence type="ECO:0000256" key="3">
    <source>
        <dbReference type="SAM" id="MobiDB-lite"/>
    </source>
</evidence>
<keyword evidence="1" id="KW-0479">Metal-binding</keyword>
<dbReference type="Proteomes" id="UP000041254">
    <property type="component" value="Unassembled WGS sequence"/>
</dbReference>
<feature type="domain" description="RING-type" evidence="4">
    <location>
        <begin position="21"/>
        <end position="54"/>
    </location>
</feature>
<keyword evidence="1" id="KW-0862">Zinc</keyword>
<keyword evidence="1" id="KW-0863">Zinc-finger</keyword>
<reference evidence="5 6" key="1">
    <citation type="submission" date="2014-11" db="EMBL/GenBank/DDBJ databases">
        <authorList>
            <person name="Zhu J."/>
            <person name="Qi W."/>
            <person name="Song R."/>
        </authorList>
    </citation>
    <scope>NUCLEOTIDE SEQUENCE [LARGE SCALE GENOMIC DNA]</scope>
</reference>
<keyword evidence="6" id="KW-1185">Reference proteome</keyword>
<dbReference type="Pfam" id="PF13923">
    <property type="entry name" value="zf-C3HC4_2"/>
    <property type="match status" value="1"/>
</dbReference>
<feature type="coiled-coil region" evidence="2">
    <location>
        <begin position="242"/>
        <end position="286"/>
    </location>
</feature>
<dbReference type="InParanoid" id="A0A0G4G229"/>
<name>A0A0G4G229_VITBC</name>
<dbReference type="SMART" id="SM00184">
    <property type="entry name" value="RING"/>
    <property type="match status" value="1"/>
</dbReference>
<feature type="region of interest" description="Disordered" evidence="3">
    <location>
        <begin position="91"/>
        <end position="153"/>
    </location>
</feature>
<dbReference type="PROSITE" id="PS50089">
    <property type="entry name" value="ZF_RING_2"/>
    <property type="match status" value="1"/>
</dbReference>
<evidence type="ECO:0000313" key="5">
    <source>
        <dbReference type="EMBL" id="CEM22127.1"/>
    </source>
</evidence>
<keyword evidence="2" id="KW-0175">Coiled coil</keyword>
<dbReference type="EMBL" id="CDMY01000552">
    <property type="protein sequence ID" value="CEM22127.1"/>
    <property type="molecule type" value="Genomic_DNA"/>
</dbReference>
<dbReference type="SUPFAM" id="SSF57850">
    <property type="entry name" value="RING/U-box"/>
    <property type="match status" value="1"/>
</dbReference>
<dbReference type="InterPro" id="IPR001841">
    <property type="entry name" value="Znf_RING"/>
</dbReference>
<sequence length="444" mass="48714">MGYREGIFQCSDSGVLRQFLCAVCLDVVSDPVITSCQHIFCADCFRGDKCPSCRHARVTIKPLNDAVPALYRMLSNLSVVCPNAGDGMHPGCLPSPASDTQPSPDLSDQPSSSSPTSRQQQQQQQQQRSKKKRKGNGGDNVTLPPLLSGDGEEGGRGAVGCAWRGTYADLERHLGLHCPARWVECDICGEQVIAAHLPEHNVSQAASHVALLQTRLQALQPVDRQISSLRRWLESTEPCCCCEEAAERIDVLGRKLAGLEEVQEQLRDIQEKVDSVTEHQRSAQERTRRPFTWECRLQRAAEVLRECGVGEQINTPSFAVMGHDGFKIRITPKCKTGYVGVYLQPPAGMSAKLKYRLIVGSSGMVKCTRHCHIFTRDDTLAGKAWGCGTFCSAQCLQQLLLDADGSLRIAVEVTSVQLIEAMRSARGTEVQFTMPLPLTHSTPT</sequence>
<evidence type="ECO:0000256" key="1">
    <source>
        <dbReference type="PROSITE-ProRule" id="PRU00175"/>
    </source>
</evidence>
<evidence type="ECO:0000313" key="6">
    <source>
        <dbReference type="Proteomes" id="UP000041254"/>
    </source>
</evidence>
<dbReference type="PANTHER" id="PTHR10131:SF94">
    <property type="entry name" value="TNF RECEPTOR-ASSOCIATED FACTOR 4"/>
    <property type="match status" value="1"/>
</dbReference>
<dbReference type="PhylomeDB" id="A0A0G4G229"/>
<dbReference type="OrthoDB" id="422968at2759"/>
<accession>A0A0G4G229</accession>
<dbReference type="InterPro" id="IPR013083">
    <property type="entry name" value="Znf_RING/FYVE/PHD"/>
</dbReference>
<dbReference type="VEuPathDB" id="CryptoDB:Vbra_9628"/>
<dbReference type="PANTHER" id="PTHR10131">
    <property type="entry name" value="TNF RECEPTOR ASSOCIATED FACTOR"/>
    <property type="match status" value="1"/>
</dbReference>
<dbReference type="Gene3D" id="2.60.210.10">
    <property type="entry name" value="Apoptosis, Tumor Necrosis Factor Receptor Associated Protein 2, Chain A"/>
    <property type="match status" value="1"/>
</dbReference>